<feature type="region of interest" description="Disordered" evidence="1">
    <location>
        <begin position="556"/>
        <end position="609"/>
    </location>
</feature>
<evidence type="ECO:0000313" key="4">
    <source>
        <dbReference type="Proteomes" id="UP000709295"/>
    </source>
</evidence>
<evidence type="ECO:0000259" key="2">
    <source>
        <dbReference type="Pfam" id="PF21034"/>
    </source>
</evidence>
<dbReference type="GO" id="GO:0006914">
    <property type="term" value="P:autophagy"/>
    <property type="evidence" value="ECO:0007669"/>
    <property type="project" value="InterPro"/>
</dbReference>
<dbReference type="PANTHER" id="PTHR13268">
    <property type="entry name" value="BREAST CARCINOMA AMPLIFIED SEQUENCE 3"/>
    <property type="match status" value="1"/>
</dbReference>
<feature type="compositionally biased region" description="Low complexity" evidence="1">
    <location>
        <begin position="335"/>
        <end position="352"/>
    </location>
</feature>
<feature type="compositionally biased region" description="Polar residues" evidence="1">
    <location>
        <begin position="319"/>
        <end position="334"/>
    </location>
</feature>
<proteinExistence type="predicted"/>
<accession>A0A8J5J6R0</accession>
<dbReference type="Pfam" id="PF21034">
    <property type="entry name" value="BCAS3_WD40"/>
    <property type="match status" value="1"/>
</dbReference>
<evidence type="ECO:0000256" key="1">
    <source>
        <dbReference type="SAM" id="MobiDB-lite"/>
    </source>
</evidence>
<feature type="region of interest" description="Disordered" evidence="1">
    <location>
        <begin position="688"/>
        <end position="709"/>
    </location>
</feature>
<protein>
    <recommendedName>
        <fullName evidence="2">BCAS3 WD40 domain-containing protein</fullName>
    </recommendedName>
</protein>
<feature type="compositionally biased region" description="Acidic residues" evidence="1">
    <location>
        <begin position="139"/>
        <end position="158"/>
    </location>
</feature>
<dbReference type="InterPro" id="IPR048382">
    <property type="entry name" value="BCAS3_WD40"/>
</dbReference>
<dbReference type="AlphaFoldDB" id="A0A8J5J6R0"/>
<feature type="compositionally biased region" description="Low complexity" evidence="1">
    <location>
        <begin position="563"/>
        <end position="604"/>
    </location>
</feature>
<dbReference type="Proteomes" id="UP000709295">
    <property type="component" value="Unassembled WGS sequence"/>
</dbReference>
<keyword evidence="4" id="KW-1185">Reference proteome</keyword>
<name>A0A8J5J6R0_9STRA</name>
<feature type="region of interest" description="Disordered" evidence="1">
    <location>
        <begin position="1"/>
        <end position="40"/>
    </location>
</feature>
<feature type="compositionally biased region" description="Basic residues" evidence="1">
    <location>
        <begin position="911"/>
        <end position="921"/>
    </location>
</feature>
<dbReference type="InterPro" id="IPR045142">
    <property type="entry name" value="BCAS3-like"/>
</dbReference>
<organism evidence="3 4">
    <name type="scientific">Phytophthora aleatoria</name>
    <dbReference type="NCBI Taxonomy" id="2496075"/>
    <lineage>
        <taxon>Eukaryota</taxon>
        <taxon>Sar</taxon>
        <taxon>Stramenopiles</taxon>
        <taxon>Oomycota</taxon>
        <taxon>Peronosporomycetes</taxon>
        <taxon>Peronosporales</taxon>
        <taxon>Peronosporaceae</taxon>
        <taxon>Phytophthora</taxon>
    </lineage>
</organism>
<feature type="domain" description="BCAS3 WD40" evidence="2">
    <location>
        <begin position="383"/>
        <end position="502"/>
    </location>
</feature>
<evidence type="ECO:0000313" key="3">
    <source>
        <dbReference type="EMBL" id="KAG6976586.1"/>
    </source>
</evidence>
<feature type="region of interest" description="Disordered" evidence="1">
    <location>
        <begin position="890"/>
        <end position="939"/>
    </location>
</feature>
<feature type="region of interest" description="Disordered" evidence="1">
    <location>
        <begin position="319"/>
        <end position="366"/>
    </location>
</feature>
<feature type="region of interest" description="Disordered" evidence="1">
    <location>
        <begin position="240"/>
        <end position="263"/>
    </location>
</feature>
<reference evidence="3" key="1">
    <citation type="submission" date="2021-01" db="EMBL/GenBank/DDBJ databases">
        <title>Phytophthora aleatoria, a newly-described species from Pinus radiata is distinct from Phytophthora cactorum isolates based on comparative genomics.</title>
        <authorList>
            <person name="Mcdougal R."/>
            <person name="Panda P."/>
            <person name="Williams N."/>
            <person name="Studholme D.J."/>
        </authorList>
    </citation>
    <scope>NUCLEOTIDE SEQUENCE</scope>
    <source>
        <strain evidence="3">NZFS 4037</strain>
    </source>
</reference>
<comment type="caution">
    <text evidence="3">The sequence shown here is derived from an EMBL/GenBank/DDBJ whole genome shotgun (WGS) entry which is preliminary data.</text>
</comment>
<feature type="compositionally biased region" description="Low complexity" evidence="1">
    <location>
        <begin position="22"/>
        <end position="40"/>
    </location>
</feature>
<gene>
    <name evidence="3" type="ORF">JG688_00001209</name>
</gene>
<dbReference type="PANTHER" id="PTHR13268:SF0">
    <property type="entry name" value="BCAS3 MICROTUBULE ASSOCIATED CELL MIGRATION FACTOR"/>
    <property type="match status" value="1"/>
</dbReference>
<dbReference type="EMBL" id="JAENGY010000027">
    <property type="protein sequence ID" value="KAG6976586.1"/>
    <property type="molecule type" value="Genomic_DNA"/>
</dbReference>
<dbReference type="GO" id="GO:0042594">
    <property type="term" value="P:response to starvation"/>
    <property type="evidence" value="ECO:0007669"/>
    <property type="project" value="TreeGrafter"/>
</dbReference>
<sequence length="963" mass="103219">MKTPTRPTRRSSARTSRRRGSSEVSAVSSSPPDSAASNALSAAPEGSLEVTFCAVQRVRNRSFLLLCTRSDWRLYRLDGFSASRESCSPVQLLIDPQKDAARLSSVRFFHLYKLPTETGSALALGALFVSERSSSLPSSDEEDEDFVSATAEDDDDDGHEEISVLGLDEQKLLHKLPPSPSLVLDVQTTATTAAVLCETRELFLYDLATFQLQQTIVTASPAMALGPRWLAYPGFAPSNDATPANGREQSLSGQGDSDSDFDDVPIEALINGGMTAEARDASHSTSPSYTAIDVAQNVASGLYYLSEFGRATIAPYLSSSPGNPSNGMHSHQTQTSATGRRNSGRSRTSSISKEPHKTQLSDDAAASASKKHPGWVVVLDLITKRLLANFPCHSTALVNLSLDFSGLLLATSSTKGQNLHVYRLSPPLQSVVNKPSGSSVVGHGTLNHQLVYKLQRGITHASIQDIAFSQDGKWINVTSAHGTSHLYALHPEGARISADTHANTVESAESNADGLGPGFPLRQVNDFYADFRALETRTQTQVLRIRHELKIPTVSNVAPHKATTPISSKPRTTRSSSTSSSSSMSSTSSSSSPPGPAFHSPPATGGMRSSTIMESALDASHALLSQLATSAIDFGHQHFENDTDVASRRRRLRQRLSCLFAPDGLKMLTCCDAVLKLYDMRVTALSQHKADHARATSSDPKTKNSKSSLSSFGFEASVTELKSWELLAPGRRKSESLSAAIEDHAGLNNNSSGDATAKSELRTFAQRSLPLWAHPKVIFKAIDEDHPEGQVLEVKRKGPNPSQDLSASTMAMVPEGYANGDEQLFVMEMDSYFGIGGSPVFDGHGEGRPATPEVPPPLDLAASINMAMSSSLSETPPKPIPEVKNTICFRPIDQNSPPHVNGMNGTGATQKGKKKKAKNRRVLTPPSSCENELEEGSSSGGLASLQFTMQDMYFAVPAEDASG</sequence>
<dbReference type="GO" id="GO:0005737">
    <property type="term" value="C:cytoplasm"/>
    <property type="evidence" value="ECO:0007669"/>
    <property type="project" value="TreeGrafter"/>
</dbReference>
<feature type="compositionally biased region" description="Polar residues" evidence="1">
    <location>
        <begin position="695"/>
        <end position="709"/>
    </location>
</feature>
<feature type="region of interest" description="Disordered" evidence="1">
    <location>
        <begin position="134"/>
        <end position="158"/>
    </location>
</feature>
<feature type="compositionally biased region" description="Basic residues" evidence="1">
    <location>
        <begin position="7"/>
        <end position="19"/>
    </location>
</feature>